<protein>
    <submittedName>
        <fullName evidence="1">Uncharacterized protein</fullName>
    </submittedName>
</protein>
<reference evidence="1 2" key="1">
    <citation type="journal article" date="2018" name="Front. Plant Sci.">
        <title>Red Clover (Trifolium pratense) and Zigzag Clover (T. medium) - A Picture of Genomic Similarities and Differences.</title>
        <authorList>
            <person name="Dluhosova J."/>
            <person name="Istvanek J."/>
            <person name="Nedelnik J."/>
            <person name="Repkova J."/>
        </authorList>
    </citation>
    <scope>NUCLEOTIDE SEQUENCE [LARGE SCALE GENOMIC DNA]</scope>
    <source>
        <strain evidence="2">cv. 10/8</strain>
        <tissue evidence="1">Leaf</tissue>
    </source>
</reference>
<evidence type="ECO:0000313" key="1">
    <source>
        <dbReference type="EMBL" id="MCI62027.1"/>
    </source>
</evidence>
<dbReference type="EMBL" id="LXQA010611418">
    <property type="protein sequence ID" value="MCI62027.1"/>
    <property type="molecule type" value="Genomic_DNA"/>
</dbReference>
<comment type="caution">
    <text evidence="1">The sequence shown here is derived from an EMBL/GenBank/DDBJ whole genome shotgun (WGS) entry which is preliminary data.</text>
</comment>
<accession>A0A392TNL8</accession>
<organism evidence="1 2">
    <name type="scientific">Trifolium medium</name>
    <dbReference type="NCBI Taxonomy" id="97028"/>
    <lineage>
        <taxon>Eukaryota</taxon>
        <taxon>Viridiplantae</taxon>
        <taxon>Streptophyta</taxon>
        <taxon>Embryophyta</taxon>
        <taxon>Tracheophyta</taxon>
        <taxon>Spermatophyta</taxon>
        <taxon>Magnoliopsida</taxon>
        <taxon>eudicotyledons</taxon>
        <taxon>Gunneridae</taxon>
        <taxon>Pentapetalae</taxon>
        <taxon>rosids</taxon>
        <taxon>fabids</taxon>
        <taxon>Fabales</taxon>
        <taxon>Fabaceae</taxon>
        <taxon>Papilionoideae</taxon>
        <taxon>50 kb inversion clade</taxon>
        <taxon>NPAAA clade</taxon>
        <taxon>Hologalegina</taxon>
        <taxon>IRL clade</taxon>
        <taxon>Trifolieae</taxon>
        <taxon>Trifolium</taxon>
    </lineage>
</organism>
<dbReference type="Proteomes" id="UP000265520">
    <property type="component" value="Unassembled WGS sequence"/>
</dbReference>
<name>A0A392TNL8_9FABA</name>
<evidence type="ECO:0000313" key="2">
    <source>
        <dbReference type="Proteomes" id="UP000265520"/>
    </source>
</evidence>
<proteinExistence type="predicted"/>
<feature type="non-terminal residue" evidence="1">
    <location>
        <position position="1"/>
    </location>
</feature>
<sequence length="57" mass="6653">FRAYINFRGCKVQKLKASEAESFRIRSRAWLIRTNKIILRADGSCLALQLERALKEL</sequence>
<dbReference type="AlphaFoldDB" id="A0A392TNL8"/>
<keyword evidence="2" id="KW-1185">Reference proteome</keyword>